<evidence type="ECO:0000313" key="7">
    <source>
        <dbReference type="EMBL" id="BAX80766.1"/>
    </source>
</evidence>
<dbReference type="InterPro" id="IPR012340">
    <property type="entry name" value="NA-bd_OB-fold"/>
</dbReference>
<dbReference type="InterPro" id="IPR030391">
    <property type="entry name" value="MeTrfase_TrmA_CS"/>
</dbReference>
<dbReference type="KEGG" id="mbas:ALGA_2444"/>
<keyword evidence="3 4" id="KW-0949">S-adenosyl-L-methionine</keyword>
<dbReference type="PROSITE" id="PS51687">
    <property type="entry name" value="SAM_MT_RNA_M5U"/>
    <property type="match status" value="1"/>
</dbReference>
<feature type="binding site" evidence="4">
    <location>
        <position position="301"/>
    </location>
    <ligand>
        <name>S-adenosyl-L-methionine</name>
        <dbReference type="ChEBI" id="CHEBI:59789"/>
    </ligand>
</feature>
<dbReference type="NCBIfam" id="TIGR00479">
    <property type="entry name" value="rumA"/>
    <property type="match status" value="1"/>
</dbReference>
<dbReference type="Pfam" id="PF01938">
    <property type="entry name" value="TRAM"/>
    <property type="match status" value="1"/>
</dbReference>
<feature type="active site" description="Nucleophile" evidence="4">
    <location>
        <position position="427"/>
    </location>
</feature>
<dbReference type="Gene3D" id="2.40.50.140">
    <property type="entry name" value="Nucleic acid-binding proteins"/>
    <property type="match status" value="1"/>
</dbReference>
<dbReference type="AlphaFoldDB" id="A0A1Y1CK47"/>
<dbReference type="Gene3D" id="2.40.50.1070">
    <property type="match status" value="1"/>
</dbReference>
<dbReference type="InterPro" id="IPR030390">
    <property type="entry name" value="MeTrfase_TrmA_AS"/>
</dbReference>
<dbReference type="FunFam" id="3.40.50.150:FF:000009">
    <property type="entry name" value="23S rRNA (Uracil(1939)-C(5))-methyltransferase RlmD"/>
    <property type="match status" value="1"/>
</dbReference>
<dbReference type="PROSITE" id="PS01231">
    <property type="entry name" value="TRMA_2"/>
    <property type="match status" value="1"/>
</dbReference>
<dbReference type="OrthoDB" id="9804590at2"/>
<dbReference type="Proteomes" id="UP000218267">
    <property type="component" value="Chromosome"/>
</dbReference>
<reference evidence="7 8" key="1">
    <citation type="journal article" date="2018" name="Mar. Genomics">
        <title>Complete genome sequence of Marinifilaceae bacterium strain SPP2, isolated from the Antarctic marine sediment.</title>
        <authorList>
            <person name="Watanabe M."/>
            <person name="Kojima H."/>
            <person name="Fukui M."/>
        </authorList>
    </citation>
    <scope>NUCLEOTIDE SEQUENCE [LARGE SCALE GENOMIC DNA]</scope>
    <source>
        <strain evidence="7 8">SPP2</strain>
    </source>
</reference>
<evidence type="ECO:0000256" key="3">
    <source>
        <dbReference type="ARBA" id="ARBA00022691"/>
    </source>
</evidence>
<feature type="binding site" evidence="4">
    <location>
        <position position="330"/>
    </location>
    <ligand>
        <name>S-adenosyl-L-methionine</name>
        <dbReference type="ChEBI" id="CHEBI:59789"/>
    </ligand>
</feature>
<keyword evidence="8" id="KW-1185">Reference proteome</keyword>
<proteinExistence type="inferred from homology"/>
<dbReference type="CDD" id="cd02440">
    <property type="entry name" value="AdoMet_MTases"/>
    <property type="match status" value="1"/>
</dbReference>
<dbReference type="PANTHER" id="PTHR11061:SF30">
    <property type="entry name" value="TRNA (URACIL(54)-C(5))-METHYLTRANSFERASE"/>
    <property type="match status" value="1"/>
</dbReference>
<evidence type="ECO:0000256" key="5">
    <source>
        <dbReference type="PROSITE-ProRule" id="PRU10015"/>
    </source>
</evidence>
<gene>
    <name evidence="7" type="ORF">ALGA_2444</name>
</gene>
<dbReference type="SUPFAM" id="SSF53335">
    <property type="entry name" value="S-adenosyl-L-methionine-dependent methyltransferases"/>
    <property type="match status" value="1"/>
</dbReference>
<reference evidence="8" key="2">
    <citation type="journal article" date="2020" name="Antonie Van Leeuwenhoek">
        <title>Labilibaculum antarcticum sp. nov., a novel facultative anaerobic, psychrotorelant bacterium isolated from marine sediment of Antarctica.</title>
        <authorList>
            <person name="Watanabe M."/>
            <person name="Kojima H."/>
            <person name="Fukui M."/>
        </authorList>
    </citation>
    <scope>NUCLEOTIDE SEQUENCE [LARGE SCALE GENOMIC DNA]</scope>
    <source>
        <strain evidence="8">SPP2</strain>
    </source>
</reference>
<name>A0A1Y1CK47_9BACT</name>
<feature type="active site" evidence="5">
    <location>
        <position position="427"/>
    </location>
</feature>
<feature type="domain" description="TRAM" evidence="6">
    <location>
        <begin position="1"/>
        <end position="63"/>
    </location>
</feature>
<evidence type="ECO:0000256" key="2">
    <source>
        <dbReference type="ARBA" id="ARBA00022679"/>
    </source>
</evidence>
<protein>
    <submittedName>
        <fullName evidence="7">23S rRNA (Uracil-5-)-methyltransferase RumA</fullName>
    </submittedName>
</protein>
<feature type="binding site" evidence="4">
    <location>
        <position position="351"/>
    </location>
    <ligand>
        <name>S-adenosyl-L-methionine</name>
        <dbReference type="ChEBI" id="CHEBI:59789"/>
    </ligand>
</feature>
<keyword evidence="1 4" id="KW-0489">Methyltransferase</keyword>
<evidence type="ECO:0000256" key="1">
    <source>
        <dbReference type="ARBA" id="ARBA00022603"/>
    </source>
</evidence>
<evidence type="ECO:0000256" key="4">
    <source>
        <dbReference type="PROSITE-ProRule" id="PRU01024"/>
    </source>
</evidence>
<dbReference type="InterPro" id="IPR002792">
    <property type="entry name" value="TRAM_dom"/>
</dbReference>
<dbReference type="GO" id="GO:0070041">
    <property type="term" value="F:rRNA (uridine-C5-)-methyltransferase activity"/>
    <property type="evidence" value="ECO:0007669"/>
    <property type="project" value="TreeGrafter"/>
</dbReference>
<dbReference type="PROSITE" id="PS01230">
    <property type="entry name" value="TRMA_1"/>
    <property type="match status" value="1"/>
</dbReference>
<sequence length="469" mass="53472">MGRNRKQKPLLEKVVIEKLAAEGKAIGRVDDKIVFVTGVIPGDIVDVQVNKKRKSFMEGYPVAFHKHSPMKIDAFCEHFGVCGGCKWQNLPYEEQIKFKQQEVIDNLERIGKVELNGINEIIASEKTKFYRNKLEFTFSNKRYLTSEEIAIGDDIKRTPALGFHVPKLFDKIVDINKCHLQPEPSNAVRLAIKEYAFANDLSFFDIRNHEGFLRTLIIRTSTTDDVMIIVVFYHEDVEKREGLLKHLADKFPEVTSLMYIINEKANDSITDQEAILYKGVDHIFEQMENLRFKIGPKSFYQTNSDQAYNLYCKTREFAELTGDEVVYDLYTGTGTIANFVAKQAKKVIGIEYVPEAIADAKVNSEINGITNTEFFAGDMKNVLTKEFIELHGQPDTIIVDPPRAGMHTDVVETILHAAPKRIVYVSCNSATQARDLALMDEAYKVTKVQAVDMFPHTHHVENIVQLERR</sequence>
<dbReference type="PANTHER" id="PTHR11061">
    <property type="entry name" value="RNA M5U METHYLTRANSFERASE"/>
    <property type="match status" value="1"/>
</dbReference>
<dbReference type="EMBL" id="AP018042">
    <property type="protein sequence ID" value="BAX80766.1"/>
    <property type="molecule type" value="Genomic_DNA"/>
</dbReference>
<dbReference type="PROSITE" id="PS50926">
    <property type="entry name" value="TRAM"/>
    <property type="match status" value="1"/>
</dbReference>
<dbReference type="Pfam" id="PF05958">
    <property type="entry name" value="tRNA_U5-meth_tr"/>
    <property type="match status" value="1"/>
</dbReference>
<dbReference type="RefSeq" id="WP_096429608.1">
    <property type="nucleotide sequence ID" value="NZ_AP018042.1"/>
</dbReference>
<dbReference type="InterPro" id="IPR029063">
    <property type="entry name" value="SAM-dependent_MTases_sf"/>
</dbReference>
<organism evidence="7 8">
    <name type="scientific">Labilibaculum antarcticum</name>
    <dbReference type="NCBI Taxonomy" id="1717717"/>
    <lineage>
        <taxon>Bacteria</taxon>
        <taxon>Pseudomonadati</taxon>
        <taxon>Bacteroidota</taxon>
        <taxon>Bacteroidia</taxon>
        <taxon>Marinilabiliales</taxon>
        <taxon>Marinifilaceae</taxon>
        <taxon>Labilibaculum</taxon>
    </lineage>
</organism>
<evidence type="ECO:0000259" key="6">
    <source>
        <dbReference type="PROSITE" id="PS50926"/>
    </source>
</evidence>
<accession>A0A1Y1CK47</accession>
<feature type="binding site" evidence="4">
    <location>
        <position position="400"/>
    </location>
    <ligand>
        <name>S-adenosyl-L-methionine</name>
        <dbReference type="ChEBI" id="CHEBI:59789"/>
    </ligand>
</feature>
<dbReference type="SUPFAM" id="SSF50249">
    <property type="entry name" value="Nucleic acid-binding proteins"/>
    <property type="match status" value="1"/>
</dbReference>
<dbReference type="GO" id="GO:0070475">
    <property type="term" value="P:rRNA base methylation"/>
    <property type="evidence" value="ECO:0007669"/>
    <property type="project" value="TreeGrafter"/>
</dbReference>
<evidence type="ECO:0000313" key="8">
    <source>
        <dbReference type="Proteomes" id="UP000218267"/>
    </source>
</evidence>
<dbReference type="InterPro" id="IPR010280">
    <property type="entry name" value="U5_MeTrfase_fam"/>
</dbReference>
<comment type="similarity">
    <text evidence="4">Belongs to the class I-like SAM-binding methyltransferase superfamily. RNA M5U methyltransferase family.</text>
</comment>
<dbReference type="Gene3D" id="3.40.50.150">
    <property type="entry name" value="Vaccinia Virus protein VP39"/>
    <property type="match status" value="1"/>
</dbReference>
<keyword evidence="2 4" id="KW-0808">Transferase</keyword>